<dbReference type="Pfam" id="PF25583">
    <property type="entry name" value="WCX"/>
    <property type="match status" value="1"/>
</dbReference>
<dbReference type="Pfam" id="PF13280">
    <property type="entry name" value="WYL"/>
    <property type="match status" value="1"/>
</dbReference>
<dbReference type="PANTHER" id="PTHR34580">
    <property type="match status" value="1"/>
</dbReference>
<accession>A0A6L9L9S1</accession>
<dbReference type="Proteomes" id="UP000474175">
    <property type="component" value="Unassembled WGS sequence"/>
</dbReference>
<protein>
    <submittedName>
        <fullName evidence="3">WYL domain-containing protein</fullName>
    </submittedName>
</protein>
<organism evidence="3 4">
    <name type="scientific">Spirosoma terrae</name>
    <dbReference type="NCBI Taxonomy" id="1968276"/>
    <lineage>
        <taxon>Bacteria</taxon>
        <taxon>Pseudomonadati</taxon>
        <taxon>Bacteroidota</taxon>
        <taxon>Cytophagia</taxon>
        <taxon>Cytophagales</taxon>
        <taxon>Cytophagaceae</taxon>
        <taxon>Spirosoma</taxon>
    </lineage>
</organism>
<dbReference type="EMBL" id="JAAFZH010000005">
    <property type="protein sequence ID" value="NDU95891.1"/>
    <property type="molecule type" value="Genomic_DNA"/>
</dbReference>
<evidence type="ECO:0000259" key="1">
    <source>
        <dbReference type="Pfam" id="PF13280"/>
    </source>
</evidence>
<dbReference type="InterPro" id="IPR051534">
    <property type="entry name" value="CBASS_pafABC_assoc_protein"/>
</dbReference>
<dbReference type="AlphaFoldDB" id="A0A6L9L9S1"/>
<gene>
    <name evidence="3" type="ORF">GK108_13490</name>
</gene>
<feature type="domain" description="WCX" evidence="2">
    <location>
        <begin position="227"/>
        <end position="299"/>
    </location>
</feature>
<keyword evidence="4" id="KW-1185">Reference proteome</keyword>
<evidence type="ECO:0000313" key="3">
    <source>
        <dbReference type="EMBL" id="NDU95891.1"/>
    </source>
</evidence>
<proteinExistence type="predicted"/>
<evidence type="ECO:0000259" key="2">
    <source>
        <dbReference type="Pfam" id="PF25583"/>
    </source>
</evidence>
<sequence length="311" mass="36428">MDQIQTLRRRLHIIRMVDRPFLYPSLKKLVAQLSEDFDAVSVRTVERDIRAIGAVYQIYIRNDRRKGGYYLDLPTDEDVADFEQFVQLLERRERLEFLTSSVASIRGIGRYLQLEHNTQFTGNGHLPLLWQALQTGRCVEFVYRKFDKEADEGKLRRVEPDLLLEYRNRFYLDCFDLEANQPRTFGLDRLHGLSLTDQPISTARTGQRRTDRRHAIGVTCPPDLESQRVVLRFQTSEANYVRSLPLHSSQRLIQETPDFVDLELTVILNHELEREILAFGELVEVLEPAELREKMARRVIGLLSHYRAKSE</sequence>
<name>A0A6L9L9S1_9BACT</name>
<evidence type="ECO:0000313" key="4">
    <source>
        <dbReference type="Proteomes" id="UP000474175"/>
    </source>
</evidence>
<comment type="caution">
    <text evidence="3">The sequence shown here is derived from an EMBL/GenBank/DDBJ whole genome shotgun (WGS) entry which is preliminary data.</text>
</comment>
<dbReference type="PANTHER" id="PTHR34580:SF9">
    <property type="entry name" value="SLL5097 PROTEIN"/>
    <property type="match status" value="1"/>
</dbReference>
<dbReference type="RefSeq" id="WP_163948869.1">
    <property type="nucleotide sequence ID" value="NZ_JAAFZH010000005.1"/>
</dbReference>
<feature type="domain" description="WYL" evidence="1">
    <location>
        <begin position="125"/>
        <end position="193"/>
    </location>
</feature>
<reference evidence="3 4" key="1">
    <citation type="submission" date="2020-02" db="EMBL/GenBank/DDBJ databases">
        <title>Draft genome sequence of two Spirosoma agri KCTC 52727 and Spirosoma terrae KCTC 52035.</title>
        <authorList>
            <person name="Rojas J."/>
            <person name="Ambika Manirajan B."/>
            <person name="Suarez C."/>
            <person name="Ratering S."/>
            <person name="Schnell S."/>
        </authorList>
    </citation>
    <scope>NUCLEOTIDE SEQUENCE [LARGE SCALE GENOMIC DNA]</scope>
    <source>
        <strain evidence="3 4">KCTC 52035</strain>
    </source>
</reference>
<dbReference type="InterPro" id="IPR057727">
    <property type="entry name" value="WCX_dom"/>
</dbReference>
<dbReference type="InterPro" id="IPR026881">
    <property type="entry name" value="WYL_dom"/>
</dbReference>
<dbReference type="PROSITE" id="PS52050">
    <property type="entry name" value="WYL"/>
    <property type="match status" value="1"/>
</dbReference>